<dbReference type="EMBL" id="DS113740">
    <property type="protein sequence ID" value="EAX96879.1"/>
    <property type="molecule type" value="Genomic_DNA"/>
</dbReference>
<dbReference type="SUPFAM" id="SSF54534">
    <property type="entry name" value="FKBP-like"/>
    <property type="match status" value="1"/>
</dbReference>
<dbReference type="SMR" id="A2FE00"/>
<evidence type="ECO:0000313" key="2">
    <source>
        <dbReference type="EMBL" id="EAX96879.1"/>
    </source>
</evidence>
<feature type="region of interest" description="Disordered" evidence="1">
    <location>
        <begin position="235"/>
        <end position="321"/>
    </location>
</feature>
<evidence type="ECO:0000313" key="3">
    <source>
        <dbReference type="Proteomes" id="UP000001542"/>
    </source>
</evidence>
<organism evidence="2 3">
    <name type="scientific">Trichomonas vaginalis (strain ATCC PRA-98 / G3)</name>
    <dbReference type="NCBI Taxonomy" id="412133"/>
    <lineage>
        <taxon>Eukaryota</taxon>
        <taxon>Metamonada</taxon>
        <taxon>Parabasalia</taxon>
        <taxon>Trichomonadida</taxon>
        <taxon>Trichomonadidae</taxon>
        <taxon>Trichomonas</taxon>
    </lineage>
</organism>
<feature type="compositionally biased region" description="Basic and acidic residues" evidence="1">
    <location>
        <begin position="253"/>
        <end position="296"/>
    </location>
</feature>
<feature type="region of interest" description="Disordered" evidence="1">
    <location>
        <begin position="353"/>
        <end position="428"/>
    </location>
</feature>
<reference evidence="2" key="2">
    <citation type="journal article" date="2007" name="Science">
        <title>Draft genome sequence of the sexually transmitted pathogen Trichomonas vaginalis.</title>
        <authorList>
            <person name="Carlton J.M."/>
            <person name="Hirt R.P."/>
            <person name="Silva J.C."/>
            <person name="Delcher A.L."/>
            <person name="Schatz M."/>
            <person name="Zhao Q."/>
            <person name="Wortman J.R."/>
            <person name="Bidwell S.L."/>
            <person name="Alsmark U.C.M."/>
            <person name="Besteiro S."/>
            <person name="Sicheritz-Ponten T."/>
            <person name="Noel C.J."/>
            <person name="Dacks J.B."/>
            <person name="Foster P.G."/>
            <person name="Simillion C."/>
            <person name="Van de Peer Y."/>
            <person name="Miranda-Saavedra D."/>
            <person name="Barton G.J."/>
            <person name="Westrop G.D."/>
            <person name="Mueller S."/>
            <person name="Dessi D."/>
            <person name="Fiori P.L."/>
            <person name="Ren Q."/>
            <person name="Paulsen I."/>
            <person name="Zhang H."/>
            <person name="Bastida-Corcuera F.D."/>
            <person name="Simoes-Barbosa A."/>
            <person name="Brown M.T."/>
            <person name="Hayes R.D."/>
            <person name="Mukherjee M."/>
            <person name="Okumura C.Y."/>
            <person name="Schneider R."/>
            <person name="Smith A.J."/>
            <person name="Vanacova S."/>
            <person name="Villalvazo M."/>
            <person name="Haas B.J."/>
            <person name="Pertea M."/>
            <person name="Feldblyum T.V."/>
            <person name="Utterback T.R."/>
            <person name="Shu C.L."/>
            <person name="Osoegawa K."/>
            <person name="de Jong P.J."/>
            <person name="Hrdy I."/>
            <person name="Horvathova L."/>
            <person name="Zubacova Z."/>
            <person name="Dolezal P."/>
            <person name="Malik S.B."/>
            <person name="Logsdon J.M. Jr."/>
            <person name="Henze K."/>
            <person name="Gupta A."/>
            <person name="Wang C.C."/>
            <person name="Dunne R.L."/>
            <person name="Upcroft J.A."/>
            <person name="Upcroft P."/>
            <person name="White O."/>
            <person name="Salzberg S.L."/>
            <person name="Tang P."/>
            <person name="Chiu C.-H."/>
            <person name="Lee Y.-S."/>
            <person name="Embley T.M."/>
            <person name="Coombs G.H."/>
            <person name="Mottram J.C."/>
            <person name="Tachezy J."/>
            <person name="Fraser-Liggett C.M."/>
            <person name="Johnson P.J."/>
        </authorList>
    </citation>
    <scope>NUCLEOTIDE SEQUENCE [LARGE SCALE GENOMIC DNA]</scope>
    <source>
        <strain evidence="2">G3</strain>
    </source>
</reference>
<dbReference type="Proteomes" id="UP000001542">
    <property type="component" value="Unassembled WGS sequence"/>
</dbReference>
<protein>
    <submittedName>
        <fullName evidence="2">Uncharacterized protein</fullName>
    </submittedName>
</protein>
<feature type="compositionally biased region" description="Polar residues" evidence="1">
    <location>
        <begin position="241"/>
        <end position="250"/>
    </location>
</feature>
<sequence length="601" mass="66450">MKGLENNDLFKYNANKSKTTGSVELFNQQLQIFEYIPASKENRSQGTFNFLILNQSKVLKLLITKAGAVPLLENQISKYMNWKLQNDLFGYFKDTGKQWIVQFPDVETANFVTALIGMYLSCQSIKTVATYDAFQKPGPELSEGDVIKMAYSAFPVEAFPKIGPSSSSSDGHKITISGKEMPVGLVAGIIGMSTGSIRVIFVPENQCVNSSGTKESWMKDKPYVYIVSILNSKFHDESKKPQQPTESPAKQESPVKQRKSEPEPEPEPQKVEEKEKSDSPTESAAKEQNDESKSDNVSDANESNNSESNADQPEPSGDSFAAKIAKFKRIGAHASPFATAGVPLIMVKKKIQEEEERQRREEEERQKREESQADDTTDSTVEEKPKVSPKSNNSTPEKPQIEVIQPKVYQSPERKKVVIEDTDDGTPANNEIVKEIEQSISSHISKLTTSKADSVDSIVKGVATMAAQLKVADSELATLKAQVEAARQKSSTGSNIQKQYDDAQADIRYYKKKLSENENLIKGVEEKLKNSSAGSGAKGETAKATMKSIIKDLTQSTFTGMNEEFDENETYTGQEIIDALLVLLKKQAYVAIGRIDEEGLC</sequence>
<dbReference type="VEuPathDB" id="TrichDB:TVAG_390860"/>
<name>A2FE00_TRIV3</name>
<accession>A2FE00</accession>
<dbReference type="AlphaFoldDB" id="A2FE00"/>
<dbReference type="VEuPathDB" id="TrichDB:TVAGG3_0402450"/>
<proteinExistence type="predicted"/>
<reference evidence="2" key="1">
    <citation type="submission" date="2006-10" db="EMBL/GenBank/DDBJ databases">
        <authorList>
            <person name="Amadeo P."/>
            <person name="Zhao Q."/>
            <person name="Wortman J."/>
            <person name="Fraser-Liggett C."/>
            <person name="Carlton J."/>
        </authorList>
    </citation>
    <scope>NUCLEOTIDE SEQUENCE</scope>
    <source>
        <strain evidence="2">G3</strain>
    </source>
</reference>
<evidence type="ECO:0000256" key="1">
    <source>
        <dbReference type="SAM" id="MobiDB-lite"/>
    </source>
</evidence>
<gene>
    <name evidence="2" type="ORF">TVAG_390860</name>
</gene>
<dbReference type="RefSeq" id="XP_001309809.1">
    <property type="nucleotide sequence ID" value="XM_001309808.1"/>
</dbReference>
<feature type="compositionally biased region" description="Low complexity" evidence="1">
    <location>
        <begin position="297"/>
        <end position="311"/>
    </location>
</feature>
<feature type="compositionally biased region" description="Basic and acidic residues" evidence="1">
    <location>
        <begin position="353"/>
        <end position="371"/>
    </location>
</feature>
<dbReference type="OrthoDB" id="10641210at2759"/>
<dbReference type="InParanoid" id="A2FE00"/>
<keyword evidence="3" id="KW-1185">Reference proteome</keyword>
<dbReference type="KEGG" id="tva:4754656"/>